<dbReference type="Gene3D" id="1.10.10.750">
    <property type="entry name" value="Ypt/Rab-GAP domain of gyp1p, domain 1"/>
    <property type="match status" value="1"/>
</dbReference>
<accession>A0A8S3GDI7</accession>
<organism evidence="3 4">
    <name type="scientific">Rotaria magnacalcarata</name>
    <dbReference type="NCBI Taxonomy" id="392030"/>
    <lineage>
        <taxon>Eukaryota</taxon>
        <taxon>Metazoa</taxon>
        <taxon>Spiralia</taxon>
        <taxon>Gnathifera</taxon>
        <taxon>Rotifera</taxon>
        <taxon>Eurotatoria</taxon>
        <taxon>Bdelloidea</taxon>
        <taxon>Philodinida</taxon>
        <taxon>Philodinidae</taxon>
        <taxon>Rotaria</taxon>
    </lineage>
</organism>
<dbReference type="Gene3D" id="1.10.8.270">
    <property type="entry name" value="putative rabgap domain of human tbc1 domain family member 14 like domains"/>
    <property type="match status" value="1"/>
</dbReference>
<protein>
    <recommendedName>
        <fullName evidence="2">Rab-GAP TBC domain-containing protein</fullName>
    </recommendedName>
</protein>
<feature type="compositionally biased region" description="Basic and acidic residues" evidence="1">
    <location>
        <begin position="49"/>
        <end position="60"/>
    </location>
</feature>
<reference evidence="3" key="1">
    <citation type="submission" date="2021-02" db="EMBL/GenBank/DDBJ databases">
        <authorList>
            <person name="Nowell W R."/>
        </authorList>
    </citation>
    <scope>NUCLEOTIDE SEQUENCE</scope>
</reference>
<proteinExistence type="predicted"/>
<evidence type="ECO:0000259" key="2">
    <source>
        <dbReference type="PROSITE" id="PS50086"/>
    </source>
</evidence>
<name>A0A8S3GDI7_9BILA</name>
<feature type="region of interest" description="Disordered" evidence="1">
    <location>
        <begin position="49"/>
        <end position="78"/>
    </location>
</feature>
<sequence>TLNSKAYKLWWHGLPPRIRGKVWRLAIKNELGLTHELFTQLEEMAREKLEATRQAEDARSNHSRLSQFRPTTSHSSETTSTYIELIQLDVSRTFPQLGLFQQHGPYH</sequence>
<feature type="non-terminal residue" evidence="3">
    <location>
        <position position="107"/>
    </location>
</feature>
<evidence type="ECO:0000256" key="1">
    <source>
        <dbReference type="SAM" id="MobiDB-lite"/>
    </source>
</evidence>
<dbReference type="InterPro" id="IPR000195">
    <property type="entry name" value="Rab-GAP-TBC_dom"/>
</dbReference>
<feature type="domain" description="Rab-GAP TBC" evidence="2">
    <location>
        <begin position="13"/>
        <end position="107"/>
    </location>
</feature>
<gene>
    <name evidence="3" type="ORF">BYL167_LOCUS75075</name>
</gene>
<feature type="non-terminal residue" evidence="3">
    <location>
        <position position="1"/>
    </location>
</feature>
<dbReference type="Proteomes" id="UP000681967">
    <property type="component" value="Unassembled WGS sequence"/>
</dbReference>
<evidence type="ECO:0000313" key="4">
    <source>
        <dbReference type="Proteomes" id="UP000681967"/>
    </source>
</evidence>
<dbReference type="AlphaFoldDB" id="A0A8S3GDI7"/>
<comment type="caution">
    <text evidence="3">The sequence shown here is derived from an EMBL/GenBank/DDBJ whole genome shotgun (WGS) entry which is preliminary data.</text>
</comment>
<evidence type="ECO:0000313" key="3">
    <source>
        <dbReference type="EMBL" id="CAF5162766.1"/>
    </source>
</evidence>
<dbReference type="EMBL" id="CAJOBH010268279">
    <property type="protein sequence ID" value="CAF5162766.1"/>
    <property type="molecule type" value="Genomic_DNA"/>
</dbReference>
<dbReference type="InterPro" id="IPR035969">
    <property type="entry name" value="Rab-GAP_TBC_sf"/>
</dbReference>
<dbReference type="PROSITE" id="PS50086">
    <property type="entry name" value="TBC_RABGAP"/>
    <property type="match status" value="1"/>
</dbReference>
<dbReference type="SUPFAM" id="SSF47923">
    <property type="entry name" value="Ypt/Rab-GAP domain of gyp1p"/>
    <property type="match status" value="1"/>
</dbReference>